<comment type="function">
    <text evidence="17">Binds the telomeric double-stranded 5'-TTAGGG-3' repeat and negatively regulates telomere length. Involved in the regulation of the mitotic spindle. Component of the shelterin complex (telosome) that is involved in the regulation of telomere length and protection. Shelterin associates with arrays of double-stranded 5'-TTAGGG-3' repeats added by telomerase and protects chromosome ends; without its protective activity, telomeres are no longer hidden from the DNA damage surveillance and chromosome ends are inappropriately processed by DNA repair pathways.</text>
</comment>
<dbReference type="PANTHER" id="PTHR46734">
    <property type="entry name" value="TELOMERIC REPEAT-BINDING FACTOR 1 TERF1"/>
    <property type="match status" value="1"/>
</dbReference>
<dbReference type="PROSITE" id="PS51294">
    <property type="entry name" value="HTH_MYB"/>
    <property type="match status" value="1"/>
</dbReference>
<dbReference type="Gene3D" id="1.25.40.210">
    <property type="entry name" value="Telomere repeat-binding factor, dimerisation domain"/>
    <property type="match status" value="1"/>
</dbReference>
<dbReference type="GO" id="GO:0008301">
    <property type="term" value="F:DNA binding, bending"/>
    <property type="evidence" value="ECO:0007669"/>
    <property type="project" value="TreeGrafter"/>
</dbReference>
<dbReference type="Proteomes" id="UP000018467">
    <property type="component" value="Unassembled WGS sequence"/>
</dbReference>
<keyword evidence="8" id="KW-0013">ADP-ribosylation</keyword>
<dbReference type="GO" id="GO:0051301">
    <property type="term" value="P:cell division"/>
    <property type="evidence" value="ECO:0007669"/>
    <property type="project" value="UniProtKB-KW"/>
</dbReference>
<keyword evidence="3" id="KW-0158">Chromosome</keyword>
<dbReference type="FunFam" id="1.10.10.60:FF:000129">
    <property type="entry name" value="Telomeric repeat-binding factor 2"/>
    <property type="match status" value="1"/>
</dbReference>
<dbReference type="GO" id="GO:0000783">
    <property type="term" value="C:nuclear telomere cap complex"/>
    <property type="evidence" value="ECO:0007669"/>
    <property type="project" value="TreeGrafter"/>
</dbReference>
<dbReference type="GO" id="GO:0071532">
    <property type="term" value="F:ankyrin repeat binding"/>
    <property type="evidence" value="ECO:0007669"/>
    <property type="project" value="TreeGrafter"/>
</dbReference>
<reference evidence="23" key="2">
    <citation type="journal article" date="2014" name="Nat. Commun.">
        <title>The cavefish genome reveals candidate genes for eye loss.</title>
        <authorList>
            <person name="McGaugh S.E."/>
            <person name="Gross J.B."/>
            <person name="Aken B."/>
            <person name="Blin M."/>
            <person name="Borowsky R."/>
            <person name="Chalopin D."/>
            <person name="Hinaux H."/>
            <person name="Jeffery W.R."/>
            <person name="Keene A."/>
            <person name="Ma L."/>
            <person name="Minx P."/>
            <person name="Murphy D."/>
            <person name="O'Quin K.E."/>
            <person name="Retaux S."/>
            <person name="Rohner N."/>
            <person name="Searle S.M."/>
            <person name="Stahl B.A."/>
            <person name="Tabin C."/>
            <person name="Volff J.N."/>
            <person name="Yoshizawa M."/>
            <person name="Warren W.C."/>
        </authorList>
    </citation>
    <scope>NUCLEOTIDE SEQUENCE [LARGE SCALE GENOMIC DNA]</scope>
    <source>
        <strain evidence="23">female</strain>
    </source>
</reference>
<keyword evidence="12" id="KW-0007">Acetylation</keyword>
<evidence type="ECO:0000256" key="8">
    <source>
        <dbReference type="ARBA" id="ARBA00022765"/>
    </source>
</evidence>
<keyword evidence="9" id="KW-0498">Mitosis</keyword>
<feature type="domain" description="Myb-like" evidence="20">
    <location>
        <begin position="300"/>
        <end position="353"/>
    </location>
</feature>
<dbReference type="GO" id="GO:0008156">
    <property type="term" value="P:negative regulation of DNA replication"/>
    <property type="evidence" value="ECO:0007669"/>
    <property type="project" value="TreeGrafter"/>
</dbReference>
<dbReference type="GO" id="GO:0003691">
    <property type="term" value="F:double-stranded telomeric DNA binding"/>
    <property type="evidence" value="ECO:0007669"/>
    <property type="project" value="UniProtKB-UniRule"/>
</dbReference>
<sequence length="357" mass="42014">MCEREEEEERVARSWMMDFCFRSVCSSYTRSHRERFNHNIRLYEAMVDDECDLQEDQQMKRTICCFLSRIMDGKNLEVHYDPSDRVTPLMSAVKVWEFLSEAVDDPALYENVRHLLFIQSVCVCLEKGNAQLAEDALQWLEKEAALPEKLQRKLSTVVTKKDIYDQLLVSFSYSRLLDRINTFLDRFLEKHPSDFLQKSASKVVQARLERAERAEAEQDYLESKSPSRTAEVSTNNEANRVSEELSLRPKKKLFSTKTLQPWKPETAKKQLQLQLPRRTSILKVSRRSSKGLPKTGADIPKYKSKKKWTWEEDMNLKSGVRRYGEGKWTKILEEFQFEGRTSVMLKDRWRTMKKLGI</sequence>
<evidence type="ECO:0000256" key="16">
    <source>
        <dbReference type="ARBA" id="ARBA00023306"/>
    </source>
</evidence>
<evidence type="ECO:0000256" key="1">
    <source>
        <dbReference type="ARBA" id="ARBA00004186"/>
    </source>
</evidence>
<evidence type="ECO:0000256" key="4">
    <source>
        <dbReference type="ARBA" id="ARBA00022490"/>
    </source>
</evidence>
<evidence type="ECO:0000313" key="23">
    <source>
        <dbReference type="Proteomes" id="UP000018467"/>
    </source>
</evidence>
<dbReference type="InterPro" id="IPR052450">
    <property type="entry name" value="TRBD-Containing_Protein"/>
</dbReference>
<keyword evidence="7" id="KW-0132">Cell division</keyword>
<keyword evidence="15 18" id="KW-0539">Nucleus</keyword>
<dbReference type="InterPro" id="IPR009057">
    <property type="entry name" value="Homeodomain-like_sf"/>
</dbReference>
<evidence type="ECO:0000313" key="22">
    <source>
        <dbReference type="Ensembl" id="ENSAMXP00000000470.2"/>
    </source>
</evidence>
<dbReference type="GO" id="GO:0005819">
    <property type="term" value="C:spindle"/>
    <property type="evidence" value="ECO:0007669"/>
    <property type="project" value="UniProtKB-SubCell"/>
</dbReference>
<proteinExistence type="predicted"/>
<reference evidence="22" key="3">
    <citation type="submission" date="2025-08" db="UniProtKB">
        <authorList>
            <consortium name="Ensembl"/>
        </authorList>
    </citation>
    <scope>IDENTIFICATION</scope>
</reference>
<dbReference type="GeneTree" id="ENSGT00940000155268"/>
<dbReference type="InterPro" id="IPR017930">
    <property type="entry name" value="Myb_dom"/>
</dbReference>
<dbReference type="SMART" id="SM00717">
    <property type="entry name" value="SANT"/>
    <property type="match status" value="1"/>
</dbReference>
<keyword evidence="11 18" id="KW-0779">Telomere</keyword>
<dbReference type="CDD" id="cd11660">
    <property type="entry name" value="SANT_TRF"/>
    <property type="match status" value="1"/>
</dbReference>
<dbReference type="Bgee" id="ENSAMXG00000000465">
    <property type="expression patterns" value="Expressed in testis and 14 other cell types or tissues"/>
</dbReference>
<dbReference type="FunFam" id="1.25.40.210:FF:000001">
    <property type="entry name" value="Telomeric repeat-binding factor"/>
    <property type="match status" value="1"/>
</dbReference>
<organism evidence="22 23">
    <name type="scientific">Astyanax mexicanus</name>
    <name type="common">Blind cave fish</name>
    <name type="synonym">Astyanax fasciatus mexicanus</name>
    <dbReference type="NCBI Taxonomy" id="7994"/>
    <lineage>
        <taxon>Eukaryota</taxon>
        <taxon>Metazoa</taxon>
        <taxon>Chordata</taxon>
        <taxon>Craniata</taxon>
        <taxon>Vertebrata</taxon>
        <taxon>Euteleostomi</taxon>
        <taxon>Actinopterygii</taxon>
        <taxon>Neopterygii</taxon>
        <taxon>Teleostei</taxon>
        <taxon>Ostariophysi</taxon>
        <taxon>Characiformes</taxon>
        <taxon>Characoidei</taxon>
        <taxon>Acestrorhamphidae</taxon>
        <taxon>Acestrorhamphinae</taxon>
        <taxon>Astyanax</taxon>
    </lineage>
</organism>
<dbReference type="SUPFAM" id="SSF46689">
    <property type="entry name" value="Homeodomain-like"/>
    <property type="match status" value="1"/>
</dbReference>
<evidence type="ECO:0000256" key="17">
    <source>
        <dbReference type="ARBA" id="ARBA00055936"/>
    </source>
</evidence>
<accession>W5JYR0</accession>
<dbReference type="GO" id="GO:0003720">
    <property type="term" value="F:telomerase activity"/>
    <property type="evidence" value="ECO:0007669"/>
    <property type="project" value="TreeGrafter"/>
</dbReference>
<dbReference type="GO" id="GO:0098505">
    <property type="term" value="F:G-rich strand telomeric DNA binding"/>
    <property type="evidence" value="ECO:0007669"/>
    <property type="project" value="TreeGrafter"/>
</dbReference>
<dbReference type="InParanoid" id="W5JYR0"/>
<evidence type="ECO:0000256" key="18">
    <source>
        <dbReference type="PIRNR" id="PIRNR038016"/>
    </source>
</evidence>
<evidence type="ECO:0000259" key="20">
    <source>
        <dbReference type="PROSITE" id="PS50090"/>
    </source>
</evidence>
<evidence type="ECO:0000256" key="6">
    <source>
        <dbReference type="ARBA" id="ARBA00022553"/>
    </source>
</evidence>
<dbReference type="InterPro" id="IPR036507">
    <property type="entry name" value="Telomere_rpt-bd_fac_dimer_sf"/>
</dbReference>
<dbReference type="eggNOG" id="ENOG502RYK3">
    <property type="taxonomic scope" value="Eukaryota"/>
</dbReference>
<keyword evidence="6" id="KW-0597">Phosphoprotein</keyword>
<keyword evidence="16 18" id="KW-0131">Cell cycle</keyword>
<evidence type="ECO:0000256" key="13">
    <source>
        <dbReference type="ARBA" id="ARBA00023125"/>
    </source>
</evidence>
<comment type="subcellular location">
    <subcellularLocation>
        <location evidence="2">Chromosome</location>
        <location evidence="2">Telomere</location>
    </subcellularLocation>
    <subcellularLocation>
        <location evidence="1">Cytoplasm</location>
        <location evidence="1">Cytoskeleton</location>
        <location evidence="1">Spindle</location>
    </subcellularLocation>
    <subcellularLocation>
        <location evidence="18">Nucleus</location>
    </subcellularLocation>
</comment>
<dbReference type="SUPFAM" id="SSF63600">
    <property type="entry name" value="Telomeric repeat binding factor (TRF) dimerisation domain"/>
    <property type="match status" value="1"/>
</dbReference>
<dbReference type="Ensembl" id="ENSAMXT00000000470.2">
    <property type="protein sequence ID" value="ENSAMXP00000000470.2"/>
    <property type="gene ID" value="ENSAMXG00000000465.2"/>
</dbReference>
<evidence type="ECO:0000256" key="11">
    <source>
        <dbReference type="ARBA" id="ARBA00022895"/>
    </source>
</evidence>
<name>W5JYR0_ASTMX</name>
<evidence type="ECO:0000256" key="12">
    <source>
        <dbReference type="ARBA" id="ARBA00022990"/>
    </source>
</evidence>
<dbReference type="GO" id="GO:1905839">
    <property type="term" value="P:negative regulation of telomeric D-loop disassembly"/>
    <property type="evidence" value="ECO:0007669"/>
    <property type="project" value="TreeGrafter"/>
</dbReference>
<evidence type="ECO:0000256" key="14">
    <source>
        <dbReference type="ARBA" id="ARBA00023212"/>
    </source>
</evidence>
<evidence type="ECO:0000256" key="9">
    <source>
        <dbReference type="ARBA" id="ARBA00022776"/>
    </source>
</evidence>
<dbReference type="AlphaFoldDB" id="W5JYR0"/>
<dbReference type="InterPro" id="IPR017357">
    <property type="entry name" value="TERF1/2"/>
</dbReference>
<dbReference type="PIRSF" id="PIRSF038016">
    <property type="entry name" value="Telomere_bd-1_Pin2"/>
    <property type="match status" value="1"/>
</dbReference>
<evidence type="ECO:0000256" key="15">
    <source>
        <dbReference type="ARBA" id="ARBA00023242"/>
    </source>
</evidence>
<evidence type="ECO:0000256" key="3">
    <source>
        <dbReference type="ARBA" id="ARBA00022454"/>
    </source>
</evidence>
<dbReference type="InterPro" id="IPR001005">
    <property type="entry name" value="SANT/Myb"/>
</dbReference>
<evidence type="ECO:0000256" key="19">
    <source>
        <dbReference type="SAM" id="MobiDB-lite"/>
    </source>
</evidence>
<comment type="subunit">
    <text evidence="18">Homodimer.</text>
</comment>
<reference evidence="22" key="4">
    <citation type="submission" date="2025-09" db="UniProtKB">
        <authorList>
            <consortium name="Ensembl"/>
        </authorList>
    </citation>
    <scope>IDENTIFICATION</scope>
</reference>
<evidence type="ECO:0000256" key="7">
    <source>
        <dbReference type="ARBA" id="ARBA00022618"/>
    </source>
</evidence>
<dbReference type="GO" id="GO:0005654">
    <property type="term" value="C:nucleoplasm"/>
    <property type="evidence" value="ECO:0007669"/>
    <property type="project" value="UniProtKB-ARBA"/>
</dbReference>
<feature type="region of interest" description="Disordered" evidence="19">
    <location>
        <begin position="215"/>
        <end position="245"/>
    </location>
</feature>
<keyword evidence="14" id="KW-0206">Cytoskeleton</keyword>
<dbReference type="PANTHER" id="PTHR46734:SF1">
    <property type="entry name" value="TELOMERIC REPEAT-BINDING FACTOR 1"/>
    <property type="match status" value="1"/>
</dbReference>
<keyword evidence="5" id="KW-1017">Isopeptide bond</keyword>
<reference evidence="23" key="1">
    <citation type="submission" date="2013-03" db="EMBL/GenBank/DDBJ databases">
        <authorList>
            <person name="Jeffery W."/>
            <person name="Warren W."/>
            <person name="Wilson R.K."/>
        </authorList>
    </citation>
    <scope>NUCLEOTIDE SEQUENCE</scope>
    <source>
        <strain evidence="23">female</strain>
    </source>
</reference>
<keyword evidence="4" id="KW-0963">Cytoplasm</keyword>
<evidence type="ECO:0000256" key="5">
    <source>
        <dbReference type="ARBA" id="ARBA00022499"/>
    </source>
</evidence>
<keyword evidence="13 18" id="KW-0238">DNA-binding</keyword>
<dbReference type="PROSITE" id="PS50090">
    <property type="entry name" value="MYB_LIKE"/>
    <property type="match status" value="1"/>
</dbReference>
<dbReference type="GO" id="GO:0008017">
    <property type="term" value="F:microtubule binding"/>
    <property type="evidence" value="ECO:0007669"/>
    <property type="project" value="TreeGrafter"/>
</dbReference>
<evidence type="ECO:0000256" key="10">
    <source>
        <dbReference type="ARBA" id="ARBA00022843"/>
    </source>
</evidence>
<keyword evidence="23" id="KW-1185">Reference proteome</keyword>
<evidence type="ECO:0000256" key="2">
    <source>
        <dbReference type="ARBA" id="ARBA00004574"/>
    </source>
</evidence>
<dbReference type="GO" id="GO:0007004">
    <property type="term" value="P:telomere maintenance via telomerase"/>
    <property type="evidence" value="ECO:0007669"/>
    <property type="project" value="TreeGrafter"/>
</dbReference>
<keyword evidence="10" id="KW-0832">Ubl conjugation</keyword>
<dbReference type="HOGENOM" id="CLU_034265_0_0_1"/>
<dbReference type="GO" id="GO:0042803">
    <property type="term" value="F:protein homodimerization activity"/>
    <property type="evidence" value="ECO:0007669"/>
    <property type="project" value="UniProtKB-UniRule"/>
</dbReference>
<dbReference type="Pfam" id="PF00249">
    <property type="entry name" value="Myb_DNA-binding"/>
    <property type="match status" value="1"/>
</dbReference>
<protein>
    <recommendedName>
        <fullName evidence="18">Telomeric repeat-binding factor</fullName>
    </recommendedName>
</protein>
<evidence type="ECO:0000259" key="21">
    <source>
        <dbReference type="PROSITE" id="PS51294"/>
    </source>
</evidence>
<dbReference type="STRING" id="7994.ENSAMXP00000000470"/>
<feature type="domain" description="HTH myb-type" evidence="21">
    <location>
        <begin position="303"/>
        <end position="357"/>
    </location>
</feature>
<dbReference type="Gene3D" id="1.10.10.60">
    <property type="entry name" value="Homeodomain-like"/>
    <property type="match status" value="1"/>
</dbReference>
<feature type="compositionally biased region" description="Polar residues" evidence="19">
    <location>
        <begin position="224"/>
        <end position="239"/>
    </location>
</feature>